<gene>
    <name evidence="3" type="ORF">ACFQ5P_19655</name>
</gene>
<feature type="compositionally biased region" description="Basic and acidic residues" evidence="1">
    <location>
        <begin position="434"/>
        <end position="454"/>
    </location>
</feature>
<comment type="caution">
    <text evidence="3">The sequence shown here is derived from an EMBL/GenBank/DDBJ whole genome shotgun (WGS) entry which is preliminary data.</text>
</comment>
<feature type="region of interest" description="Disordered" evidence="1">
    <location>
        <begin position="213"/>
        <end position="254"/>
    </location>
</feature>
<organism evidence="3 4">
    <name type="scientific">Paracoccus nototheniae</name>
    <dbReference type="NCBI Taxonomy" id="2489002"/>
    <lineage>
        <taxon>Bacteria</taxon>
        <taxon>Pseudomonadati</taxon>
        <taxon>Pseudomonadota</taxon>
        <taxon>Alphaproteobacteria</taxon>
        <taxon>Rhodobacterales</taxon>
        <taxon>Paracoccaceae</taxon>
        <taxon>Paracoccus</taxon>
    </lineage>
</organism>
<feature type="compositionally biased region" description="Low complexity" evidence="1">
    <location>
        <begin position="31"/>
        <end position="43"/>
    </location>
</feature>
<feature type="region of interest" description="Disordered" evidence="1">
    <location>
        <begin position="23"/>
        <end position="44"/>
    </location>
</feature>
<evidence type="ECO:0000313" key="4">
    <source>
        <dbReference type="Proteomes" id="UP001597302"/>
    </source>
</evidence>
<evidence type="ECO:0000256" key="1">
    <source>
        <dbReference type="SAM" id="MobiDB-lite"/>
    </source>
</evidence>
<feature type="region of interest" description="Disordered" evidence="1">
    <location>
        <begin position="434"/>
        <end position="532"/>
    </location>
</feature>
<sequence length="532" mass="59467">MNFQIAAQGRSFKGAMAYYTHDKRAPGPEGGAAASGPHPASSERVAWTETRNIASDRPEVATRIMIATAERADQLKAEAGIAATGRKAQKPVLAYSLAWHPTEAGKLDRAEMSRAANDSLRVLGLEKHQAVIVAHRDTAHPHVHVIVNRVSPEDGRMAKIDPPKVRALDRWANEYEKARGAVVSPDRAAKYERVAEKQRQYPDPEVRRAHVVEKAAGRAQAAQERQEAASGASSLSEARKAAQRASERPQSPAAILREIGAATKERHRQEWVALRGGYAAQKAEIASAHKGRTRDVVAAHKRDTKPEWAAQFRGERDGARERQRMERGLIGRLSLSIAAAREQHREQGGSFAKLVAVNFLSKERRESTFVAASQRDRAALSERLNRELGGRLEPLKAGRAWEMGQALERFKEDRGTLVERQAGEWGKIREAWKQVGREKAPERERWGVSERGREAGAQQGSRFGWLDRQAKERSVSGKGAELRQQVEQAQEDKKSSKFDWLDRQKDQVAQKQDQREKLELRVMGNEGKQRDR</sequence>
<dbReference type="EMBL" id="JBHTOQ010000070">
    <property type="protein sequence ID" value="MFD1483512.1"/>
    <property type="molecule type" value="Genomic_DNA"/>
</dbReference>
<name>A0ABW4E0K4_9RHOB</name>
<reference evidence="4" key="1">
    <citation type="journal article" date="2019" name="Int. J. Syst. Evol. Microbiol.">
        <title>The Global Catalogue of Microorganisms (GCM) 10K type strain sequencing project: providing services to taxonomists for standard genome sequencing and annotation.</title>
        <authorList>
            <consortium name="The Broad Institute Genomics Platform"/>
            <consortium name="The Broad Institute Genome Sequencing Center for Infectious Disease"/>
            <person name="Wu L."/>
            <person name="Ma J."/>
        </authorList>
    </citation>
    <scope>NUCLEOTIDE SEQUENCE [LARGE SCALE GENOMIC DNA]</scope>
    <source>
        <strain evidence="4">CCM 8875</strain>
    </source>
</reference>
<dbReference type="InterPro" id="IPR005094">
    <property type="entry name" value="Endonuclease_MobA/VirD2"/>
</dbReference>
<dbReference type="Pfam" id="PF03432">
    <property type="entry name" value="Relaxase"/>
    <property type="match status" value="1"/>
</dbReference>
<protein>
    <submittedName>
        <fullName evidence="3">Relaxase/mobilization nuclease domain-containing protein</fullName>
    </submittedName>
</protein>
<evidence type="ECO:0000259" key="2">
    <source>
        <dbReference type="Pfam" id="PF03432"/>
    </source>
</evidence>
<evidence type="ECO:0000313" key="3">
    <source>
        <dbReference type="EMBL" id="MFD1483512.1"/>
    </source>
</evidence>
<dbReference type="RefSeq" id="WP_131575835.1">
    <property type="nucleotide sequence ID" value="NZ_CBCSAJ010000043.1"/>
</dbReference>
<feature type="compositionally biased region" description="Low complexity" evidence="1">
    <location>
        <begin position="217"/>
        <end position="236"/>
    </location>
</feature>
<accession>A0ABW4E0K4</accession>
<keyword evidence="4" id="KW-1185">Reference proteome</keyword>
<feature type="domain" description="MobA/VirD2-like nuclease" evidence="2">
    <location>
        <begin position="43"/>
        <end position="180"/>
    </location>
</feature>
<dbReference type="Proteomes" id="UP001597302">
    <property type="component" value="Unassembled WGS sequence"/>
</dbReference>
<feature type="compositionally biased region" description="Basic and acidic residues" evidence="1">
    <location>
        <begin position="490"/>
        <end position="520"/>
    </location>
</feature>
<proteinExistence type="predicted"/>